<evidence type="ECO:0008006" key="3">
    <source>
        <dbReference type="Google" id="ProtNLM"/>
    </source>
</evidence>
<dbReference type="OrthoDB" id="9772295at2"/>
<accession>A0A2T7ULN7</accession>
<organism evidence="1 2">
    <name type="scientific">Pararhodobacter aggregans</name>
    <dbReference type="NCBI Taxonomy" id="404875"/>
    <lineage>
        <taxon>Bacteria</taxon>
        <taxon>Pseudomonadati</taxon>
        <taxon>Pseudomonadota</taxon>
        <taxon>Alphaproteobacteria</taxon>
        <taxon>Rhodobacterales</taxon>
        <taxon>Paracoccaceae</taxon>
        <taxon>Pararhodobacter</taxon>
    </lineage>
</organism>
<proteinExistence type="predicted"/>
<keyword evidence="2" id="KW-1185">Reference proteome</keyword>
<gene>
    <name evidence="1" type="ORF">DDE23_20325</name>
</gene>
<dbReference type="EMBL" id="QDDR01000013">
    <property type="protein sequence ID" value="PVE45613.1"/>
    <property type="molecule type" value="Genomic_DNA"/>
</dbReference>
<dbReference type="RefSeq" id="WP_107754925.1">
    <property type="nucleotide sequence ID" value="NZ_QBKF01000018.1"/>
</dbReference>
<evidence type="ECO:0000313" key="2">
    <source>
        <dbReference type="Proteomes" id="UP000244810"/>
    </source>
</evidence>
<name>A0A2T7ULN7_9RHOB</name>
<comment type="caution">
    <text evidence="1">The sequence shown here is derived from an EMBL/GenBank/DDBJ whole genome shotgun (WGS) entry which is preliminary data.</text>
</comment>
<reference evidence="1 2" key="1">
    <citation type="journal article" date="2011" name="Syst. Appl. Microbiol.">
        <title>Defluviimonas denitrificans gen. nov., sp. nov., and Pararhodobacter aggregans gen. nov., sp. nov., non-phototrophic Rhodobacteraceae from the biofilter of a marine aquaculture.</title>
        <authorList>
            <person name="Foesel B.U."/>
            <person name="Drake H.L."/>
            <person name="Schramm A."/>
        </authorList>
    </citation>
    <scope>NUCLEOTIDE SEQUENCE [LARGE SCALE GENOMIC DNA]</scope>
    <source>
        <strain evidence="1 2">D1-19</strain>
    </source>
</reference>
<dbReference type="Pfam" id="PF08811">
    <property type="entry name" value="DUF1800"/>
    <property type="match status" value="1"/>
</dbReference>
<protein>
    <recommendedName>
        <fullName evidence="3">DUF1800 domain-containing protein</fullName>
    </recommendedName>
</protein>
<sequence>MTLTDPIARAALAASRFGLGARPTTLQDIASDPRGALVQELTTGWVRRLRGTQLPDPAQAAATGASGSFTDYEAINRAETIAAFHKRVFAPVGFFERLVMFWSNHFNMSVEKAALVRGMRGVVERYVIRGTATGPFERMLTAILTQAAMLCYLDNQDSIGPNSLIGLRRGAGVNVNLAREVLELHTLGYGAGYTEGDILQMAYILSGHSYVRGWEADRNLNGGSDATRGQYIFRDDWHEPGPRRVLGRRYTGRAGQLTAVLTDLARHPATAQHLAFKLVQHFLTDTPTPEMVDPIARAYLDSEGDLMQTALALIDLPQAWTLPQTKLRTPYELMVAQARALNRMWHDDDLWLLLQILDALGHRPGFWETPDGFPDETAHWLSPNGLRIRGDALQKATQILLNRAPLTLPPRRLAARVLGPALSVETATALRAATDPVQALTLLFMAPEFQRR</sequence>
<dbReference type="AlphaFoldDB" id="A0A2T7ULN7"/>
<dbReference type="InterPro" id="IPR014917">
    <property type="entry name" value="DUF1800"/>
</dbReference>
<evidence type="ECO:0000313" key="1">
    <source>
        <dbReference type="EMBL" id="PVE45613.1"/>
    </source>
</evidence>
<dbReference type="Proteomes" id="UP000244810">
    <property type="component" value="Unassembled WGS sequence"/>
</dbReference>